<dbReference type="SMART" id="SM00164">
    <property type="entry name" value="TBC"/>
    <property type="match status" value="1"/>
</dbReference>
<dbReference type="SUPFAM" id="SSF47923">
    <property type="entry name" value="Ypt/Rab-GAP domain of gyp1p"/>
    <property type="match status" value="2"/>
</dbReference>
<dbReference type="InterPro" id="IPR050302">
    <property type="entry name" value="Rab_GAP_TBC_domain"/>
</dbReference>
<dbReference type="PANTHER" id="PTHR47219:SF9">
    <property type="entry name" value="GTPASE ACTIVATING PROTEIN AND CENTROSOME-ASSOCIATED, ISOFORM B"/>
    <property type="match status" value="1"/>
</dbReference>
<sequence>MVEENQAAEAHTLDRYGFIVSSDEHGPLRQPTRQSIEKEHERIQKWTWMLNHWQGFHHTRKFRQRVRKGIPEQFRGVVWQKLLASRVLYEHHELENPFKSVYSALLTQTNEEAAITIEKDITRTFPSHAMFRSDNTAGKDALEHNLNAFACYKPEVGYCQGMGFIDGVLLMYMSEKEAFWALRQIVVDRMPGIFNTGFPMLQVRFKQWNKLLSKREPAIFKALARHNIDASFYTTQWFMTLFIYAAPFEVAVRIFDCFCCEGVKIVFRVGLTYIAALKKTILKAPFEQVMVAIQRTPLTLELFESAIDLKLKSAEFALPDEGRKVMVR</sequence>
<dbReference type="Gene3D" id="1.10.8.270">
    <property type="entry name" value="putative rabgap domain of human tbc1 domain family member 14 like domains"/>
    <property type="match status" value="1"/>
</dbReference>
<dbReference type="FunFam" id="1.10.8.270:FF:000016">
    <property type="entry name" value="TBC1 domain family member 2A"/>
    <property type="match status" value="1"/>
</dbReference>
<dbReference type="GO" id="GO:0005096">
    <property type="term" value="F:GTPase activator activity"/>
    <property type="evidence" value="ECO:0007669"/>
    <property type="project" value="TreeGrafter"/>
</dbReference>
<dbReference type="InterPro" id="IPR035969">
    <property type="entry name" value="Rab-GAP_TBC_sf"/>
</dbReference>
<dbReference type="EMBL" id="JAHDYR010000016">
    <property type="protein sequence ID" value="KAG9394159.1"/>
    <property type="molecule type" value="Genomic_DNA"/>
</dbReference>
<dbReference type="Pfam" id="PF00566">
    <property type="entry name" value="RabGAP-TBC"/>
    <property type="match status" value="1"/>
</dbReference>
<organism evidence="2 3">
    <name type="scientific">Carpediemonas membranifera</name>
    <dbReference type="NCBI Taxonomy" id="201153"/>
    <lineage>
        <taxon>Eukaryota</taxon>
        <taxon>Metamonada</taxon>
        <taxon>Carpediemonas-like organisms</taxon>
        <taxon>Carpediemonas</taxon>
    </lineage>
</organism>
<dbReference type="PANTHER" id="PTHR47219">
    <property type="entry name" value="RAB GTPASE-ACTIVATING PROTEIN 1-LIKE"/>
    <property type="match status" value="1"/>
</dbReference>
<evidence type="ECO:0000313" key="3">
    <source>
        <dbReference type="Proteomes" id="UP000717585"/>
    </source>
</evidence>
<dbReference type="Gene3D" id="1.10.472.80">
    <property type="entry name" value="Ypt/Rab-GAP domain of gyp1p, domain 3"/>
    <property type="match status" value="1"/>
</dbReference>
<reference evidence="2" key="1">
    <citation type="submission" date="2021-05" db="EMBL/GenBank/DDBJ databases">
        <title>A free-living protist that lacks canonical eukaryotic 1 DNA replication and segregation systems.</title>
        <authorList>
            <person name="Salas-Leiva D.E."/>
            <person name="Tromer E.C."/>
            <person name="Curtis B.A."/>
            <person name="Jerlstrom-Hultqvist J."/>
            <person name="Kolisko M."/>
            <person name="Yi Z."/>
            <person name="Salas-Leiva J.S."/>
            <person name="Gallot-Lavallee L."/>
            <person name="Kops G.J.P.L."/>
            <person name="Archibald J.M."/>
            <person name="Simpson A.G.B."/>
            <person name="Roger A.J."/>
        </authorList>
    </citation>
    <scope>NUCLEOTIDE SEQUENCE</scope>
    <source>
        <strain evidence="2">BICM</strain>
    </source>
</reference>
<name>A0A8J6B4I7_9EUKA</name>
<dbReference type="OrthoDB" id="294251at2759"/>
<gene>
    <name evidence="2" type="ORF">J8273_4261</name>
</gene>
<protein>
    <submittedName>
        <fullName evidence="2">Rab-GTPase-TBC domain</fullName>
    </submittedName>
</protein>
<comment type="caution">
    <text evidence="2">The sequence shown here is derived from an EMBL/GenBank/DDBJ whole genome shotgun (WGS) entry which is preliminary data.</text>
</comment>
<proteinExistence type="predicted"/>
<dbReference type="PROSITE" id="PS50086">
    <property type="entry name" value="TBC_RABGAP"/>
    <property type="match status" value="1"/>
</dbReference>
<dbReference type="Gene3D" id="1.10.10.750">
    <property type="entry name" value="Ypt/Rab-GAP domain of gyp1p, domain 1"/>
    <property type="match status" value="1"/>
</dbReference>
<dbReference type="Proteomes" id="UP000717585">
    <property type="component" value="Unassembled WGS sequence"/>
</dbReference>
<evidence type="ECO:0000259" key="1">
    <source>
        <dbReference type="PROSITE" id="PS50086"/>
    </source>
</evidence>
<accession>A0A8J6B4I7</accession>
<keyword evidence="3" id="KW-1185">Reference proteome</keyword>
<dbReference type="InterPro" id="IPR000195">
    <property type="entry name" value="Rab-GAP-TBC_dom"/>
</dbReference>
<feature type="domain" description="Rab-GAP TBC" evidence="1">
    <location>
        <begin position="69"/>
        <end position="262"/>
    </location>
</feature>
<dbReference type="AlphaFoldDB" id="A0A8J6B4I7"/>
<dbReference type="GO" id="GO:0031267">
    <property type="term" value="F:small GTPase binding"/>
    <property type="evidence" value="ECO:0007669"/>
    <property type="project" value="TreeGrafter"/>
</dbReference>
<evidence type="ECO:0000313" key="2">
    <source>
        <dbReference type="EMBL" id="KAG9394159.1"/>
    </source>
</evidence>